<evidence type="ECO:0000256" key="2">
    <source>
        <dbReference type="SAM" id="MobiDB-lite"/>
    </source>
</evidence>
<name>A0A645CKC3_9ZZZZ</name>
<accession>A0A645CKC3</accession>
<keyword evidence="1" id="KW-0175">Coiled coil</keyword>
<gene>
    <name evidence="3" type="ORF">SDC9_124400</name>
</gene>
<dbReference type="EMBL" id="VSSQ01027919">
    <property type="protein sequence ID" value="MPM77397.1"/>
    <property type="molecule type" value="Genomic_DNA"/>
</dbReference>
<feature type="compositionally biased region" description="Polar residues" evidence="2">
    <location>
        <begin position="1"/>
        <end position="10"/>
    </location>
</feature>
<feature type="coiled-coil region" evidence="1">
    <location>
        <begin position="122"/>
        <end position="149"/>
    </location>
</feature>
<protein>
    <submittedName>
        <fullName evidence="3">Uncharacterized protein</fullName>
    </submittedName>
</protein>
<feature type="region of interest" description="Disordered" evidence="2">
    <location>
        <begin position="201"/>
        <end position="222"/>
    </location>
</feature>
<evidence type="ECO:0000256" key="1">
    <source>
        <dbReference type="SAM" id="Coils"/>
    </source>
</evidence>
<dbReference type="AlphaFoldDB" id="A0A645CKC3"/>
<organism evidence="3">
    <name type="scientific">bioreactor metagenome</name>
    <dbReference type="NCBI Taxonomy" id="1076179"/>
    <lineage>
        <taxon>unclassified sequences</taxon>
        <taxon>metagenomes</taxon>
        <taxon>ecological metagenomes</taxon>
    </lineage>
</organism>
<feature type="compositionally biased region" description="Low complexity" evidence="2">
    <location>
        <begin position="25"/>
        <end position="39"/>
    </location>
</feature>
<feature type="compositionally biased region" description="Basic and acidic residues" evidence="2">
    <location>
        <begin position="52"/>
        <end position="84"/>
    </location>
</feature>
<proteinExistence type="predicted"/>
<reference evidence="3" key="1">
    <citation type="submission" date="2019-08" db="EMBL/GenBank/DDBJ databases">
        <authorList>
            <person name="Kucharzyk K."/>
            <person name="Murdoch R.W."/>
            <person name="Higgins S."/>
            <person name="Loffler F."/>
        </authorList>
    </citation>
    <scope>NUCLEOTIDE SEQUENCE</scope>
</reference>
<feature type="region of interest" description="Disordered" evidence="2">
    <location>
        <begin position="1"/>
        <end position="84"/>
    </location>
</feature>
<sequence length="249" mass="27184">MDETNNSVNTPAAADPANAGQVANAQSADTSSAAAQTADESTLTGDPVNPGAKRDYEHDAEYARQRRDREAAEREAAAAKKASDTLRNALKTMNITGETPDEMAINAEAFATGKPREEIKAAYEKRTEAETLKSENENLKKLIRDSALNKDLIAIKAAYPEVKAENINELGEDFVSMMAAGKNLDPVKVYGALKIMNEANKKPVPKSTGDVRSSGTQEKDFFTREEVQKMTSSEVHKNYDKIIASQKKW</sequence>
<evidence type="ECO:0000313" key="3">
    <source>
        <dbReference type="EMBL" id="MPM77397.1"/>
    </source>
</evidence>
<comment type="caution">
    <text evidence="3">The sequence shown here is derived from an EMBL/GenBank/DDBJ whole genome shotgun (WGS) entry which is preliminary data.</text>
</comment>